<keyword evidence="1" id="KW-0472">Membrane</keyword>
<protein>
    <submittedName>
        <fullName evidence="2">Unannotated protein</fullName>
    </submittedName>
</protein>
<feature type="transmembrane region" description="Helical" evidence="1">
    <location>
        <begin position="162"/>
        <end position="183"/>
    </location>
</feature>
<keyword evidence="1" id="KW-1133">Transmembrane helix</keyword>
<dbReference type="AlphaFoldDB" id="A0A6J6NP79"/>
<keyword evidence="1" id="KW-0812">Transmembrane</keyword>
<feature type="transmembrane region" description="Helical" evidence="1">
    <location>
        <begin position="31"/>
        <end position="50"/>
    </location>
</feature>
<sequence length="296" mass="30859">MRRVIRPTLTGSIPTTIRNHISIARYAFPVLHLRLLGIALLAAAGFLAIFHGKLRRDNALHPIEERVAAHLGLVVVPVDALALPAGAATTPVHDFMGLATLARYLERPILQTHGTAGSVYAVDDEARVFEFRAPLRGSMAMAATRAAQVPSARRARRSTPSIVIASGVVALLMVVTIVTSFTASNIVPTTYIGKSTQARTLAQLLPAQCSGLAPTKLITTTSATTSVTGSNSSELILGPNHRGTVVFNAGGGDDCIVAGGDSRTTNQVNGGGGAGTVCIGAPTAHNTFTNCPKHYN</sequence>
<organism evidence="2">
    <name type="scientific">freshwater metagenome</name>
    <dbReference type="NCBI Taxonomy" id="449393"/>
    <lineage>
        <taxon>unclassified sequences</taxon>
        <taxon>metagenomes</taxon>
        <taxon>ecological metagenomes</taxon>
    </lineage>
</organism>
<dbReference type="EMBL" id="CAEZXP010000001">
    <property type="protein sequence ID" value="CAB4686495.1"/>
    <property type="molecule type" value="Genomic_DNA"/>
</dbReference>
<proteinExistence type="predicted"/>
<reference evidence="2" key="1">
    <citation type="submission" date="2020-05" db="EMBL/GenBank/DDBJ databases">
        <authorList>
            <person name="Chiriac C."/>
            <person name="Salcher M."/>
            <person name="Ghai R."/>
            <person name="Kavagutti S V."/>
        </authorList>
    </citation>
    <scope>NUCLEOTIDE SEQUENCE</scope>
</reference>
<evidence type="ECO:0000313" key="2">
    <source>
        <dbReference type="EMBL" id="CAB4686495.1"/>
    </source>
</evidence>
<name>A0A6J6NP79_9ZZZZ</name>
<gene>
    <name evidence="2" type="ORF">UFOPK2399_00392</name>
</gene>
<evidence type="ECO:0000256" key="1">
    <source>
        <dbReference type="SAM" id="Phobius"/>
    </source>
</evidence>
<accession>A0A6J6NP79</accession>